<reference evidence="3 4" key="1">
    <citation type="submission" date="2017-07" db="EMBL/GenBank/DDBJ databases">
        <title>Isolation and whole genome analysis of endospore-forming bacteria from heroin.</title>
        <authorList>
            <person name="Kalinowski J."/>
            <person name="Ahrens B."/>
            <person name="Al-Dilaimi A."/>
            <person name="Winkler A."/>
            <person name="Wibberg D."/>
            <person name="Schleenbecker U."/>
            <person name="Ruckert C."/>
            <person name="Wolfel R."/>
            <person name="Grass G."/>
        </authorList>
    </citation>
    <scope>NUCLEOTIDE SEQUENCE [LARGE SCALE GENOMIC DNA]</scope>
    <source>
        <strain evidence="3 4">7537-G1</strain>
    </source>
</reference>
<evidence type="ECO:0000256" key="1">
    <source>
        <dbReference type="SAM" id="MobiDB-lite"/>
    </source>
</evidence>
<evidence type="ECO:0000313" key="2">
    <source>
        <dbReference type="EMBL" id="MUG66248.1"/>
    </source>
</evidence>
<protein>
    <submittedName>
        <fullName evidence="3">Uncharacterized protein</fullName>
    </submittedName>
</protein>
<name>A0A268ERK4_9BACL</name>
<reference evidence="2 5" key="2">
    <citation type="submission" date="2019-11" db="EMBL/GenBank/DDBJ databases">
        <title>Draft genome sequences of five Paenibacillus species of dairy origin.</title>
        <authorList>
            <person name="Olajide A.M."/>
            <person name="Chen S."/>
            <person name="Lapointe G."/>
        </authorList>
    </citation>
    <scope>NUCLEOTIDE SEQUENCE [LARGE SCALE GENOMIC DNA]</scope>
    <source>
        <strain evidence="2 5">3CS1</strain>
    </source>
</reference>
<evidence type="ECO:0000313" key="4">
    <source>
        <dbReference type="Proteomes" id="UP000215596"/>
    </source>
</evidence>
<gene>
    <name evidence="3" type="ORF">CHH67_14000</name>
    <name evidence="2" type="ORF">GNP94_09505</name>
</gene>
<dbReference type="Proteomes" id="UP000215596">
    <property type="component" value="Unassembled WGS sequence"/>
</dbReference>
<sequence>MLYVALAAFLLLMGTAGYIVYLNSRLIGEKKYRSEPVQAASYTVYMTRSFTGEDARNLAPVAVMEYREGGASMQVCLCRIHSGEPELKLSEAADVFKRHLEASLKNGSFLSFRTEPGSLRDEEEQRVTERLSAASRGKEMHG</sequence>
<dbReference type="Proteomes" id="UP000435177">
    <property type="component" value="Unassembled WGS sequence"/>
</dbReference>
<dbReference type="EMBL" id="NPBY01000044">
    <property type="protein sequence ID" value="PAD75753.1"/>
    <property type="molecule type" value="Genomic_DNA"/>
</dbReference>
<evidence type="ECO:0000313" key="5">
    <source>
        <dbReference type="Proteomes" id="UP000435177"/>
    </source>
</evidence>
<evidence type="ECO:0000313" key="3">
    <source>
        <dbReference type="EMBL" id="PAD75753.1"/>
    </source>
</evidence>
<dbReference type="RefSeq" id="WP_095265815.1">
    <property type="nucleotide sequence ID" value="NZ_NPBY01000044.1"/>
</dbReference>
<dbReference type="EMBL" id="WOAA01000006">
    <property type="protein sequence ID" value="MUG66248.1"/>
    <property type="molecule type" value="Genomic_DNA"/>
</dbReference>
<proteinExistence type="predicted"/>
<feature type="compositionally biased region" description="Basic and acidic residues" evidence="1">
    <location>
        <begin position="118"/>
        <end position="129"/>
    </location>
</feature>
<comment type="caution">
    <text evidence="3">The sequence shown here is derived from an EMBL/GenBank/DDBJ whole genome shotgun (WGS) entry which is preliminary data.</text>
</comment>
<accession>A0A268ERK4</accession>
<feature type="region of interest" description="Disordered" evidence="1">
    <location>
        <begin position="116"/>
        <end position="142"/>
    </location>
</feature>
<keyword evidence="5" id="KW-1185">Reference proteome</keyword>
<organism evidence="3 4">
    <name type="scientific">Paenibacillus campinasensis</name>
    <dbReference type="NCBI Taxonomy" id="66347"/>
    <lineage>
        <taxon>Bacteria</taxon>
        <taxon>Bacillati</taxon>
        <taxon>Bacillota</taxon>
        <taxon>Bacilli</taxon>
        <taxon>Bacillales</taxon>
        <taxon>Paenibacillaceae</taxon>
        <taxon>Paenibacillus</taxon>
    </lineage>
</organism>
<dbReference type="OrthoDB" id="2654175at2"/>
<dbReference type="AlphaFoldDB" id="A0A268ERK4"/>